<dbReference type="AlphaFoldDB" id="A0A1I6M2E9"/>
<keyword evidence="1" id="KW-0479">Metal-binding</keyword>
<organism evidence="3 4">
    <name type="scientific">Halomicrobium zhouii</name>
    <dbReference type="NCBI Taxonomy" id="767519"/>
    <lineage>
        <taxon>Archaea</taxon>
        <taxon>Methanobacteriati</taxon>
        <taxon>Methanobacteriota</taxon>
        <taxon>Stenosarchaea group</taxon>
        <taxon>Halobacteria</taxon>
        <taxon>Halobacteriales</taxon>
        <taxon>Haloarculaceae</taxon>
        <taxon>Halomicrobium</taxon>
    </lineage>
</organism>
<sequence>MSMDTSPNVDGIGSGIERNDTACSACGTVLTLGSQHGYPNWAALSYSCPDCGLGETVEVTSTGDLGERTQRYLDSLRSSAASGVSALRLAAFVTGDVVTGTLWIERVDEHTYVVDLPERASPWDLLRFADRVAVGPLETSRQGGNVVVRDTRWASTDDFQEVRADGGSTDVRMVDGDGTNTTDPFAIPEDAEPRTERAKSENMDISFLAKPGQYEVHSASDSYYDVDVLEETCTCPDRADRCKHLRRVDLGIRAGLVPRPDGRLP</sequence>
<dbReference type="Proteomes" id="UP000199062">
    <property type="component" value="Unassembled WGS sequence"/>
</dbReference>
<accession>A0A1I6M2E9</accession>
<gene>
    <name evidence="3" type="ORF">SAMN05216559_3591</name>
</gene>
<dbReference type="OrthoDB" id="142306at2157"/>
<dbReference type="GO" id="GO:0008270">
    <property type="term" value="F:zinc ion binding"/>
    <property type="evidence" value="ECO:0007669"/>
    <property type="project" value="UniProtKB-KW"/>
</dbReference>
<dbReference type="PROSITE" id="PS50966">
    <property type="entry name" value="ZF_SWIM"/>
    <property type="match status" value="1"/>
</dbReference>
<feature type="domain" description="SWIM-type" evidence="2">
    <location>
        <begin position="224"/>
        <end position="253"/>
    </location>
</feature>
<proteinExistence type="predicted"/>
<dbReference type="RefSeq" id="WP_177227653.1">
    <property type="nucleotide sequence ID" value="NZ_FOZK01000004.1"/>
</dbReference>
<dbReference type="InterPro" id="IPR007527">
    <property type="entry name" value="Znf_SWIM"/>
</dbReference>
<evidence type="ECO:0000259" key="2">
    <source>
        <dbReference type="PROSITE" id="PS50966"/>
    </source>
</evidence>
<keyword evidence="1" id="KW-0862">Zinc</keyword>
<protein>
    <recommendedName>
        <fullName evidence="2">SWIM-type domain-containing protein</fullName>
    </recommendedName>
</protein>
<dbReference type="EMBL" id="FOZK01000004">
    <property type="protein sequence ID" value="SFS09814.1"/>
    <property type="molecule type" value="Genomic_DNA"/>
</dbReference>
<evidence type="ECO:0000256" key="1">
    <source>
        <dbReference type="PROSITE-ProRule" id="PRU00325"/>
    </source>
</evidence>
<name>A0A1I6M2E9_9EURY</name>
<dbReference type="STRING" id="767519.SAMN05216559_3591"/>
<evidence type="ECO:0000313" key="4">
    <source>
        <dbReference type="Proteomes" id="UP000199062"/>
    </source>
</evidence>
<evidence type="ECO:0000313" key="3">
    <source>
        <dbReference type="EMBL" id="SFS09814.1"/>
    </source>
</evidence>
<reference evidence="3 4" key="1">
    <citation type="submission" date="2016-10" db="EMBL/GenBank/DDBJ databases">
        <authorList>
            <person name="de Groot N.N."/>
        </authorList>
    </citation>
    <scope>NUCLEOTIDE SEQUENCE [LARGE SCALE GENOMIC DNA]</scope>
    <source>
        <strain evidence="3 4">CGMCC 1.10457</strain>
    </source>
</reference>
<keyword evidence="4" id="KW-1185">Reference proteome</keyword>
<keyword evidence="1" id="KW-0863">Zinc-finger</keyword>